<protein>
    <submittedName>
        <fullName evidence="1">Uncharacterized protein</fullName>
    </submittedName>
</protein>
<dbReference type="EMBL" id="JACCCW010000001">
    <property type="protein sequence ID" value="NYF79322.1"/>
    <property type="molecule type" value="Genomic_DNA"/>
</dbReference>
<gene>
    <name evidence="1" type="ORF">HDF17_001609</name>
</gene>
<proteinExistence type="predicted"/>
<keyword evidence="2" id="KW-1185">Reference proteome</keyword>
<accession>A0A7Y9PGB9</accession>
<comment type="caution">
    <text evidence="1">The sequence shown here is derived from an EMBL/GenBank/DDBJ whole genome shotgun (WGS) entry which is preliminary data.</text>
</comment>
<dbReference type="RefSeq" id="WP_246301649.1">
    <property type="nucleotide sequence ID" value="NZ_JACCCW010000001.1"/>
</dbReference>
<organism evidence="1 2">
    <name type="scientific">Granulicella arctica</name>
    <dbReference type="NCBI Taxonomy" id="940613"/>
    <lineage>
        <taxon>Bacteria</taxon>
        <taxon>Pseudomonadati</taxon>
        <taxon>Acidobacteriota</taxon>
        <taxon>Terriglobia</taxon>
        <taxon>Terriglobales</taxon>
        <taxon>Acidobacteriaceae</taxon>
        <taxon>Granulicella</taxon>
    </lineage>
</organism>
<dbReference type="Proteomes" id="UP000589520">
    <property type="component" value="Unassembled WGS sequence"/>
</dbReference>
<name>A0A7Y9PGB9_9BACT</name>
<reference evidence="1 2" key="1">
    <citation type="submission" date="2020-07" db="EMBL/GenBank/DDBJ databases">
        <title>Genomic Encyclopedia of Type Strains, Phase IV (KMG-V): Genome sequencing to study the core and pangenomes of soil and plant-associated prokaryotes.</title>
        <authorList>
            <person name="Whitman W."/>
        </authorList>
    </citation>
    <scope>NUCLEOTIDE SEQUENCE [LARGE SCALE GENOMIC DNA]</scope>
    <source>
        <strain evidence="1 2">X4EP2</strain>
    </source>
</reference>
<evidence type="ECO:0000313" key="1">
    <source>
        <dbReference type="EMBL" id="NYF79322.1"/>
    </source>
</evidence>
<evidence type="ECO:0000313" key="2">
    <source>
        <dbReference type="Proteomes" id="UP000589520"/>
    </source>
</evidence>
<dbReference type="AlphaFoldDB" id="A0A7Y9PGB9"/>
<sequence length="133" mass="14559">MELIPPPSKTRYMAVKSLSSWENPYLTVQGGMLTLHVMLADANTSDLGVGGMLRPAGARRQDLNIRVSDLPAALNAVPQDSWPYGRVVAVEEAHNTPKDASPQVRRNMEVTMQMLSDLGVVVYEWNEGGPGLR</sequence>